<evidence type="ECO:0000256" key="1">
    <source>
        <dbReference type="SAM" id="MobiDB-lite"/>
    </source>
</evidence>
<dbReference type="EMBL" id="JH818091">
    <property type="protein sequence ID" value="EKC36917.1"/>
    <property type="molecule type" value="Genomic_DNA"/>
</dbReference>
<keyword evidence="2" id="KW-1133">Transmembrane helix</keyword>
<sequence>MDPSSRSIASSPLPTVDERAELTGQYTMASPEVKVKRKEEEVDVSYLSVKKQSKIERCTNKSTPHQGPTKLIVILKWATTLIFAAVLLASLVLSKITLFGLVQGLKIEKEVTSQNYQAFFMCLITLVAPNVISLLRSIWNIIGRSDIPWPNKKAVGLGEVLSLAQRARESEALPIDNTCIYV</sequence>
<name>K1QJI7_MAGGI</name>
<accession>K1QJI7</accession>
<dbReference type="HOGENOM" id="CLU_1483381_0_0_1"/>
<feature type="transmembrane region" description="Helical" evidence="2">
    <location>
        <begin position="71"/>
        <end position="96"/>
    </location>
</feature>
<dbReference type="AlphaFoldDB" id="K1QJI7"/>
<proteinExistence type="predicted"/>
<evidence type="ECO:0000313" key="3">
    <source>
        <dbReference type="EMBL" id="EKC36917.1"/>
    </source>
</evidence>
<organism evidence="3">
    <name type="scientific">Magallana gigas</name>
    <name type="common">Pacific oyster</name>
    <name type="synonym">Crassostrea gigas</name>
    <dbReference type="NCBI Taxonomy" id="29159"/>
    <lineage>
        <taxon>Eukaryota</taxon>
        <taxon>Metazoa</taxon>
        <taxon>Spiralia</taxon>
        <taxon>Lophotrochozoa</taxon>
        <taxon>Mollusca</taxon>
        <taxon>Bivalvia</taxon>
        <taxon>Autobranchia</taxon>
        <taxon>Pteriomorphia</taxon>
        <taxon>Ostreida</taxon>
        <taxon>Ostreoidea</taxon>
        <taxon>Ostreidae</taxon>
        <taxon>Magallana</taxon>
    </lineage>
</organism>
<protein>
    <submittedName>
        <fullName evidence="3">Uncharacterized protein</fullName>
    </submittedName>
</protein>
<reference evidence="3" key="1">
    <citation type="journal article" date="2012" name="Nature">
        <title>The oyster genome reveals stress adaptation and complexity of shell formation.</title>
        <authorList>
            <person name="Zhang G."/>
            <person name="Fang X."/>
            <person name="Guo X."/>
            <person name="Li L."/>
            <person name="Luo R."/>
            <person name="Xu F."/>
            <person name="Yang P."/>
            <person name="Zhang L."/>
            <person name="Wang X."/>
            <person name="Qi H."/>
            <person name="Xiong Z."/>
            <person name="Que H."/>
            <person name="Xie Y."/>
            <person name="Holland P.W."/>
            <person name="Paps J."/>
            <person name="Zhu Y."/>
            <person name="Wu F."/>
            <person name="Chen Y."/>
            <person name="Wang J."/>
            <person name="Peng C."/>
            <person name="Meng J."/>
            <person name="Yang L."/>
            <person name="Liu J."/>
            <person name="Wen B."/>
            <person name="Zhang N."/>
            <person name="Huang Z."/>
            <person name="Zhu Q."/>
            <person name="Feng Y."/>
            <person name="Mount A."/>
            <person name="Hedgecock D."/>
            <person name="Xu Z."/>
            <person name="Liu Y."/>
            <person name="Domazet-Loso T."/>
            <person name="Du Y."/>
            <person name="Sun X."/>
            <person name="Zhang S."/>
            <person name="Liu B."/>
            <person name="Cheng P."/>
            <person name="Jiang X."/>
            <person name="Li J."/>
            <person name="Fan D."/>
            <person name="Wang W."/>
            <person name="Fu W."/>
            <person name="Wang T."/>
            <person name="Wang B."/>
            <person name="Zhang J."/>
            <person name="Peng Z."/>
            <person name="Li Y."/>
            <person name="Li N."/>
            <person name="Wang J."/>
            <person name="Chen M."/>
            <person name="He Y."/>
            <person name="Tan F."/>
            <person name="Song X."/>
            <person name="Zheng Q."/>
            <person name="Huang R."/>
            <person name="Yang H."/>
            <person name="Du X."/>
            <person name="Chen L."/>
            <person name="Yang M."/>
            <person name="Gaffney P.M."/>
            <person name="Wang S."/>
            <person name="Luo L."/>
            <person name="She Z."/>
            <person name="Ming Y."/>
            <person name="Huang W."/>
            <person name="Zhang S."/>
            <person name="Huang B."/>
            <person name="Zhang Y."/>
            <person name="Qu T."/>
            <person name="Ni P."/>
            <person name="Miao G."/>
            <person name="Wang J."/>
            <person name="Wang Q."/>
            <person name="Steinberg C.E."/>
            <person name="Wang H."/>
            <person name="Li N."/>
            <person name="Qian L."/>
            <person name="Zhang G."/>
            <person name="Li Y."/>
            <person name="Yang H."/>
            <person name="Liu X."/>
            <person name="Wang J."/>
            <person name="Yin Y."/>
            <person name="Wang J."/>
        </authorList>
    </citation>
    <scope>NUCLEOTIDE SEQUENCE [LARGE SCALE GENOMIC DNA]</scope>
    <source>
        <strain evidence="3">05x7-T-G4-1.051#20</strain>
    </source>
</reference>
<evidence type="ECO:0000256" key="2">
    <source>
        <dbReference type="SAM" id="Phobius"/>
    </source>
</evidence>
<dbReference type="InParanoid" id="K1QJI7"/>
<keyword evidence="2" id="KW-0472">Membrane</keyword>
<keyword evidence="2" id="KW-0812">Transmembrane</keyword>
<feature type="transmembrane region" description="Helical" evidence="2">
    <location>
        <begin position="116"/>
        <end position="135"/>
    </location>
</feature>
<feature type="region of interest" description="Disordered" evidence="1">
    <location>
        <begin position="1"/>
        <end position="25"/>
    </location>
</feature>
<gene>
    <name evidence="3" type="ORF">CGI_10027110</name>
</gene>
<feature type="compositionally biased region" description="Polar residues" evidence="1">
    <location>
        <begin position="1"/>
        <end position="13"/>
    </location>
</feature>